<gene>
    <name evidence="8" type="ORF">SI8410_13017741</name>
</gene>
<dbReference type="PANTHER" id="PTHR30372">
    <property type="entry name" value="LIPID-A-DISACCHARIDE SYNTHASE"/>
    <property type="match status" value="1"/>
</dbReference>
<dbReference type="GO" id="GO:0009245">
    <property type="term" value="P:lipid A biosynthetic process"/>
    <property type="evidence" value="ECO:0007669"/>
    <property type="project" value="UniProtKB-KW"/>
</dbReference>
<evidence type="ECO:0000313" key="8">
    <source>
        <dbReference type="EMBL" id="CAA7407063.1"/>
    </source>
</evidence>
<proteinExistence type="predicted"/>
<dbReference type="AlphaFoldDB" id="A0A7I8LAL8"/>
<protein>
    <recommendedName>
        <fullName evidence="1">lipid-A-disaccharide synthase</fullName>
        <ecNumber evidence="1">2.4.1.182</ecNumber>
    </recommendedName>
</protein>
<evidence type="ECO:0000256" key="2">
    <source>
        <dbReference type="ARBA" id="ARBA00022516"/>
    </source>
</evidence>
<keyword evidence="3" id="KW-0441">Lipid A biosynthesis</keyword>
<evidence type="ECO:0000256" key="7">
    <source>
        <dbReference type="ARBA" id="ARBA00048975"/>
    </source>
</evidence>
<evidence type="ECO:0000256" key="4">
    <source>
        <dbReference type="ARBA" id="ARBA00022676"/>
    </source>
</evidence>
<name>A0A7I8LAL8_SPIIN</name>
<organism evidence="8 9">
    <name type="scientific">Spirodela intermedia</name>
    <name type="common">Intermediate duckweed</name>
    <dbReference type="NCBI Taxonomy" id="51605"/>
    <lineage>
        <taxon>Eukaryota</taxon>
        <taxon>Viridiplantae</taxon>
        <taxon>Streptophyta</taxon>
        <taxon>Embryophyta</taxon>
        <taxon>Tracheophyta</taxon>
        <taxon>Spermatophyta</taxon>
        <taxon>Magnoliopsida</taxon>
        <taxon>Liliopsida</taxon>
        <taxon>Araceae</taxon>
        <taxon>Lemnoideae</taxon>
        <taxon>Spirodela</taxon>
    </lineage>
</organism>
<evidence type="ECO:0000256" key="5">
    <source>
        <dbReference type="ARBA" id="ARBA00022679"/>
    </source>
</evidence>
<comment type="catalytic activity">
    <reaction evidence="7">
        <text>a lipid X + a UDP-2-N,3-O-bis[(3R)-3-hydroxyacyl]-alpha-D-glucosamine = a lipid A disaccharide + UDP + H(+)</text>
        <dbReference type="Rhea" id="RHEA:67828"/>
        <dbReference type="ChEBI" id="CHEBI:15378"/>
        <dbReference type="ChEBI" id="CHEBI:58223"/>
        <dbReference type="ChEBI" id="CHEBI:137748"/>
        <dbReference type="ChEBI" id="CHEBI:176338"/>
        <dbReference type="ChEBI" id="CHEBI:176343"/>
        <dbReference type="EC" id="2.4.1.182"/>
    </reaction>
</comment>
<dbReference type="GO" id="GO:0005543">
    <property type="term" value="F:phospholipid binding"/>
    <property type="evidence" value="ECO:0007669"/>
    <property type="project" value="TreeGrafter"/>
</dbReference>
<sequence length="495" mass="54910">MKWILLCSISFSSSLRIPMGKRVLSSSSGGCGSRGKMAIEMAARDGEFRVFVVAGEVSGDSIAARLMNSLRRLSPFPVRFSGVGGTLMRKEGLKSLFPMEDIAVMGIWELLPHLRKLRMKLNETVEASVLFQPHVVLTVDSKGFSFRLHRKLREKFRSHQEDCPLQIHYVAPSFWAWKGGERRLKNLSSFLDHLLCILPFEEQVFRRCGIAATFVGHPMLEDDLELKSEAKPRCYEQEGNSEGFLSSHGLPSGTTVITLLPGSRLQEVTRMLPIFLNTLELLKRSFPQLAIVVITAPNDHVKAYVDKVVGRWSLPIILVPGASLREKYAAFSASTAALCTSGTAVMELQLARLPCVVAYRAHILTELLIKHKTKLKFISLSNILLESAIIPEVLFQACTPENLAIALRRVICDPSVREQQIINAEKVFKMISPPERITADFVPSDLGSGFVPHCASMNAAAVILYSVRKPLPNTGNRSINALPEFIGTTKNSQML</sequence>
<keyword evidence="5" id="KW-0808">Transferase</keyword>
<dbReference type="Pfam" id="PF02684">
    <property type="entry name" value="LpxB"/>
    <property type="match status" value="1"/>
</dbReference>
<dbReference type="SUPFAM" id="SSF53756">
    <property type="entry name" value="UDP-Glycosyltransferase/glycogen phosphorylase"/>
    <property type="match status" value="1"/>
</dbReference>
<dbReference type="GO" id="GO:0008915">
    <property type="term" value="F:lipid-A-disaccharide synthase activity"/>
    <property type="evidence" value="ECO:0007669"/>
    <property type="project" value="UniProtKB-EC"/>
</dbReference>
<keyword evidence="4" id="KW-0328">Glycosyltransferase</keyword>
<keyword evidence="9" id="KW-1185">Reference proteome</keyword>
<evidence type="ECO:0000256" key="6">
    <source>
        <dbReference type="ARBA" id="ARBA00023098"/>
    </source>
</evidence>
<dbReference type="Proteomes" id="UP000663760">
    <property type="component" value="Chromosome 13"/>
</dbReference>
<evidence type="ECO:0000313" key="9">
    <source>
        <dbReference type="Proteomes" id="UP000663760"/>
    </source>
</evidence>
<dbReference type="GO" id="GO:0016020">
    <property type="term" value="C:membrane"/>
    <property type="evidence" value="ECO:0007669"/>
    <property type="project" value="GOC"/>
</dbReference>
<dbReference type="PANTHER" id="PTHR30372:SF4">
    <property type="entry name" value="LIPID-A-DISACCHARIDE SYNTHASE, MITOCHONDRIAL-RELATED"/>
    <property type="match status" value="1"/>
</dbReference>
<reference evidence="8" key="1">
    <citation type="submission" date="2020-02" db="EMBL/GenBank/DDBJ databases">
        <authorList>
            <person name="Scholz U."/>
            <person name="Mascher M."/>
            <person name="Fiebig A."/>
        </authorList>
    </citation>
    <scope>NUCLEOTIDE SEQUENCE</scope>
</reference>
<dbReference type="Gene3D" id="3.40.50.2000">
    <property type="entry name" value="Glycogen Phosphorylase B"/>
    <property type="match status" value="1"/>
</dbReference>
<dbReference type="EC" id="2.4.1.182" evidence="1"/>
<accession>A0A7I8LAL8</accession>
<keyword evidence="6" id="KW-0443">Lipid metabolism</keyword>
<dbReference type="NCBIfam" id="TIGR00215">
    <property type="entry name" value="lpxB"/>
    <property type="match status" value="1"/>
</dbReference>
<evidence type="ECO:0000256" key="1">
    <source>
        <dbReference type="ARBA" id="ARBA00012687"/>
    </source>
</evidence>
<dbReference type="OrthoDB" id="2419at2759"/>
<evidence type="ECO:0000256" key="3">
    <source>
        <dbReference type="ARBA" id="ARBA00022556"/>
    </source>
</evidence>
<dbReference type="InterPro" id="IPR003835">
    <property type="entry name" value="Glyco_trans_19"/>
</dbReference>
<dbReference type="EMBL" id="LR746276">
    <property type="protein sequence ID" value="CAA7407063.1"/>
    <property type="molecule type" value="Genomic_DNA"/>
</dbReference>
<keyword evidence="2" id="KW-0444">Lipid biosynthesis</keyword>